<dbReference type="InterPro" id="IPR017171">
    <property type="entry name" value="Sig_transdc_His_kinase_MctS"/>
</dbReference>
<dbReference type="CDD" id="cd16917">
    <property type="entry name" value="HATPase_UhpB-NarQ-NarX-like"/>
    <property type="match status" value="1"/>
</dbReference>
<sequence length="454" mass="49633">MKLRQKVIFLAITPLILALCAIALAVWHQSALLATQQKAAIEQAYLASKEAELKHYVALAQHSVAHLYGSGRSDAATLDEAKRILGSLSFGDDGYFFVYDMRGNSVMHPRQPELVGRNLLAMRDGAGNPTIQRLLARAREGGGLERYYWVKPSTHQEVEKLGYVIPMERWGWMMGTGIYLDDVDRALARIDAQQRGNIQNTMLWITLIAILSALAVGFSGLALNISESRVADAKLKALAQRVVESQEEERARLSRDLHDGISQWLVSIKLQIEAGIERLSGPEPQQAKALAVFEHTAGQLNKVLGEVRRISHNLRPAMLDDIGLAAALAHLAEEFEQNSGMPVSFAAEGCTDRLPDVANTVLFRIAQEALTNIERHAGARTIAIALTGDEERVTLEISDDGVGFDTAGIAQHPKRGIGLRNMMERMEAIGGRLELVSSPAGTVVRAIAPEEESA</sequence>
<dbReference type="OrthoDB" id="9797605at2"/>
<dbReference type="Pfam" id="PF17200">
    <property type="entry name" value="sCache_2"/>
    <property type="match status" value="1"/>
</dbReference>
<keyword evidence="2" id="KW-1003">Cell membrane</keyword>
<keyword evidence="6 9" id="KW-1133">Transmembrane helix</keyword>
<evidence type="ECO:0000256" key="3">
    <source>
        <dbReference type="ARBA" id="ARBA00022679"/>
    </source>
</evidence>
<protein>
    <submittedName>
        <fullName evidence="11">Histidine kinase</fullName>
    </submittedName>
    <submittedName>
        <fullName evidence="12">Two-component system NarL family sensor kinase</fullName>
    </submittedName>
</protein>
<evidence type="ECO:0000256" key="8">
    <source>
        <dbReference type="ARBA" id="ARBA00023136"/>
    </source>
</evidence>
<evidence type="ECO:0000313" key="13">
    <source>
        <dbReference type="Proteomes" id="UP000315112"/>
    </source>
</evidence>
<dbReference type="Pfam" id="PF02518">
    <property type="entry name" value="HATPase_c"/>
    <property type="match status" value="1"/>
</dbReference>
<dbReference type="InterPro" id="IPR005467">
    <property type="entry name" value="His_kinase_dom"/>
</dbReference>
<dbReference type="PIRSF" id="PIRSF037314">
    <property type="entry name" value="STHK_MctS"/>
    <property type="match status" value="1"/>
</dbReference>
<comment type="subcellular location">
    <subcellularLocation>
        <location evidence="1">Cell membrane</location>
        <topology evidence="1">Multi-pass membrane protein</topology>
    </subcellularLocation>
</comment>
<proteinExistence type="predicted"/>
<dbReference type="PANTHER" id="PTHR24421">
    <property type="entry name" value="NITRATE/NITRITE SENSOR PROTEIN NARX-RELATED"/>
    <property type="match status" value="1"/>
</dbReference>
<evidence type="ECO:0000256" key="4">
    <source>
        <dbReference type="ARBA" id="ARBA00022692"/>
    </source>
</evidence>
<dbReference type="GO" id="GO:0005886">
    <property type="term" value="C:plasma membrane"/>
    <property type="evidence" value="ECO:0007669"/>
    <property type="project" value="UniProtKB-SubCell"/>
</dbReference>
<keyword evidence="4 9" id="KW-0812">Transmembrane</keyword>
<dbReference type="SMART" id="SM01049">
    <property type="entry name" value="Cache_2"/>
    <property type="match status" value="1"/>
</dbReference>
<keyword evidence="5 12" id="KW-0418">Kinase</keyword>
<dbReference type="Gene3D" id="3.30.565.10">
    <property type="entry name" value="Histidine kinase-like ATPase, C-terminal domain"/>
    <property type="match status" value="1"/>
</dbReference>
<dbReference type="InterPro" id="IPR036890">
    <property type="entry name" value="HATPase_C_sf"/>
</dbReference>
<dbReference type="AlphaFoldDB" id="A0A562PIU2"/>
<dbReference type="InterPro" id="IPR003594">
    <property type="entry name" value="HATPase_dom"/>
</dbReference>
<organism evidence="12 13">
    <name type="scientific">Pseudoduganella flava</name>
    <dbReference type="NCBI Taxonomy" id="871742"/>
    <lineage>
        <taxon>Bacteria</taxon>
        <taxon>Pseudomonadati</taxon>
        <taxon>Pseudomonadota</taxon>
        <taxon>Betaproteobacteria</taxon>
        <taxon>Burkholderiales</taxon>
        <taxon>Oxalobacteraceae</taxon>
        <taxon>Telluria group</taxon>
        <taxon>Pseudoduganella</taxon>
    </lineage>
</organism>
<evidence type="ECO:0000256" key="5">
    <source>
        <dbReference type="ARBA" id="ARBA00022777"/>
    </source>
</evidence>
<dbReference type="InterPro" id="IPR050482">
    <property type="entry name" value="Sensor_HK_TwoCompSys"/>
</dbReference>
<dbReference type="PANTHER" id="PTHR24421:SF59">
    <property type="entry name" value="OXYGEN SENSOR HISTIDINE KINASE NREB"/>
    <property type="match status" value="1"/>
</dbReference>
<dbReference type="Proteomes" id="UP000315112">
    <property type="component" value="Unassembled WGS sequence"/>
</dbReference>
<reference evidence="12 13" key="1">
    <citation type="journal article" date="2015" name="Stand. Genomic Sci.">
        <title>Genomic Encyclopedia of Bacterial and Archaeal Type Strains, Phase III: the genomes of soil and plant-associated and newly described type strains.</title>
        <authorList>
            <person name="Whitman W.B."/>
            <person name="Woyke T."/>
            <person name="Klenk H.P."/>
            <person name="Zhou Y."/>
            <person name="Lilburn T.G."/>
            <person name="Beck B.J."/>
            <person name="De Vos P."/>
            <person name="Vandamme P."/>
            <person name="Eisen J.A."/>
            <person name="Garrity G."/>
            <person name="Hugenholtz P."/>
            <person name="Kyrpides N.C."/>
        </authorList>
    </citation>
    <scope>NUCLEOTIDE SEQUENCE [LARGE SCALE GENOMIC DNA]</scope>
    <source>
        <strain evidence="12 13">CGMCC 1.10685</strain>
    </source>
</reference>
<evidence type="ECO:0000313" key="14">
    <source>
        <dbReference type="Proteomes" id="UP000437862"/>
    </source>
</evidence>
<evidence type="ECO:0000256" key="9">
    <source>
        <dbReference type="SAM" id="Phobius"/>
    </source>
</evidence>
<dbReference type="PROSITE" id="PS50109">
    <property type="entry name" value="HIS_KIN"/>
    <property type="match status" value="1"/>
</dbReference>
<reference evidence="11 14" key="3">
    <citation type="submission" date="2019-12" db="EMBL/GenBank/DDBJ databases">
        <title>Draft Genome Sequences of Six Type Strains of the Genus Massilia.</title>
        <authorList>
            <person name="Miess H."/>
            <person name="Frediansyah A."/>
            <person name="Goeker M."/>
            <person name="Gross H."/>
        </authorList>
    </citation>
    <scope>NUCLEOTIDE SEQUENCE [LARGE SCALE GENOMIC DNA]</scope>
    <source>
        <strain evidence="11 14">DSM 26639</strain>
    </source>
</reference>
<feature type="transmembrane region" description="Helical" evidence="9">
    <location>
        <begin position="202"/>
        <end position="225"/>
    </location>
</feature>
<dbReference type="Gene3D" id="1.20.5.1930">
    <property type="match status" value="1"/>
</dbReference>
<dbReference type="EMBL" id="CP046904">
    <property type="protein sequence ID" value="QGZ41968.1"/>
    <property type="molecule type" value="Genomic_DNA"/>
</dbReference>
<keyword evidence="3" id="KW-0808">Transferase</keyword>
<name>A0A562PIU2_9BURK</name>
<evidence type="ECO:0000313" key="12">
    <source>
        <dbReference type="EMBL" id="TWI44382.1"/>
    </source>
</evidence>
<dbReference type="InterPro" id="IPR033480">
    <property type="entry name" value="sCache_2"/>
</dbReference>
<dbReference type="EMBL" id="VLKW01000009">
    <property type="protein sequence ID" value="TWI44382.1"/>
    <property type="molecule type" value="Genomic_DNA"/>
</dbReference>
<dbReference type="SUPFAM" id="SSF55874">
    <property type="entry name" value="ATPase domain of HSP90 chaperone/DNA topoisomerase II/histidine kinase"/>
    <property type="match status" value="1"/>
</dbReference>
<reference evidence="12" key="2">
    <citation type="submission" date="2019-07" db="EMBL/GenBank/DDBJ databases">
        <authorList>
            <person name="Whitman W."/>
            <person name="Huntemann M."/>
            <person name="Clum A."/>
            <person name="Pillay M."/>
            <person name="Palaniappan K."/>
            <person name="Varghese N."/>
            <person name="Mikhailova N."/>
            <person name="Stamatis D."/>
            <person name="Reddy T."/>
            <person name="Daum C."/>
            <person name="Shapiro N."/>
            <person name="Ivanova N."/>
            <person name="Kyrpides N."/>
            <person name="Woyke T."/>
        </authorList>
    </citation>
    <scope>NUCLEOTIDE SEQUENCE</scope>
    <source>
        <strain evidence="12">CGMCC 1.10685</strain>
    </source>
</reference>
<dbReference type="Gene3D" id="3.30.450.20">
    <property type="entry name" value="PAS domain"/>
    <property type="match status" value="1"/>
</dbReference>
<dbReference type="GO" id="GO:0000155">
    <property type="term" value="F:phosphorelay sensor kinase activity"/>
    <property type="evidence" value="ECO:0007669"/>
    <property type="project" value="InterPro"/>
</dbReference>
<gene>
    <name evidence="11" type="ORF">GO485_24900</name>
    <name evidence="12" type="ORF">IP92_04331</name>
</gene>
<keyword evidence="14" id="KW-1185">Reference proteome</keyword>
<evidence type="ECO:0000259" key="10">
    <source>
        <dbReference type="PROSITE" id="PS50109"/>
    </source>
</evidence>
<evidence type="ECO:0000313" key="11">
    <source>
        <dbReference type="EMBL" id="QGZ41968.1"/>
    </source>
</evidence>
<keyword evidence="7" id="KW-0902">Two-component regulatory system</keyword>
<dbReference type="SMART" id="SM00387">
    <property type="entry name" value="HATPase_c"/>
    <property type="match status" value="1"/>
</dbReference>
<dbReference type="RefSeq" id="WP_145879020.1">
    <property type="nucleotide sequence ID" value="NZ_CP046904.1"/>
</dbReference>
<dbReference type="InterPro" id="IPR011712">
    <property type="entry name" value="Sig_transdc_His_kin_sub3_dim/P"/>
</dbReference>
<dbReference type="GO" id="GO:0046983">
    <property type="term" value="F:protein dimerization activity"/>
    <property type="evidence" value="ECO:0007669"/>
    <property type="project" value="InterPro"/>
</dbReference>
<evidence type="ECO:0000256" key="7">
    <source>
        <dbReference type="ARBA" id="ARBA00023012"/>
    </source>
</evidence>
<evidence type="ECO:0000256" key="6">
    <source>
        <dbReference type="ARBA" id="ARBA00022989"/>
    </source>
</evidence>
<dbReference type="Pfam" id="PF07730">
    <property type="entry name" value="HisKA_3"/>
    <property type="match status" value="1"/>
</dbReference>
<evidence type="ECO:0000256" key="1">
    <source>
        <dbReference type="ARBA" id="ARBA00004651"/>
    </source>
</evidence>
<dbReference type="Proteomes" id="UP000437862">
    <property type="component" value="Chromosome"/>
</dbReference>
<keyword evidence="8 9" id="KW-0472">Membrane</keyword>
<accession>A0A562PIU2</accession>
<feature type="domain" description="Histidine kinase" evidence="10">
    <location>
        <begin position="252"/>
        <end position="452"/>
    </location>
</feature>
<evidence type="ECO:0000256" key="2">
    <source>
        <dbReference type="ARBA" id="ARBA00022475"/>
    </source>
</evidence>